<dbReference type="EMBL" id="UYYB01016563">
    <property type="protein sequence ID" value="VDM70548.1"/>
    <property type="molecule type" value="Genomic_DNA"/>
</dbReference>
<dbReference type="AlphaFoldDB" id="A0A3P7KSK6"/>
<dbReference type="Proteomes" id="UP000270094">
    <property type="component" value="Unassembled WGS sequence"/>
</dbReference>
<reference evidence="1 2" key="1">
    <citation type="submission" date="2018-11" db="EMBL/GenBank/DDBJ databases">
        <authorList>
            <consortium name="Pathogen Informatics"/>
        </authorList>
    </citation>
    <scope>NUCLEOTIDE SEQUENCE [LARGE SCALE GENOMIC DNA]</scope>
</reference>
<keyword evidence="2" id="KW-1185">Reference proteome</keyword>
<name>A0A3P7KSK6_STRVU</name>
<proteinExistence type="predicted"/>
<dbReference type="OrthoDB" id="5850364at2759"/>
<protein>
    <submittedName>
        <fullName evidence="1">Uncharacterized protein</fullName>
    </submittedName>
</protein>
<gene>
    <name evidence="1" type="ORF">SVUK_LOCUS5546</name>
</gene>
<evidence type="ECO:0000313" key="2">
    <source>
        <dbReference type="Proteomes" id="UP000270094"/>
    </source>
</evidence>
<sequence length="135" mass="15107">MLAPSFPLVNHFLKSIEKLPQQVHAYSANAQPNVELTSTTTPIRYQTQTETPFRAFTFTTATTKARAKMSKLSFRPIKNETSGAAAHVSVPSHRLLNDILVIPSTRRLYILAIIPIHESADSQVNFPQFTFKVIV</sequence>
<organism evidence="1 2">
    <name type="scientific">Strongylus vulgaris</name>
    <name type="common">Blood worm</name>
    <dbReference type="NCBI Taxonomy" id="40348"/>
    <lineage>
        <taxon>Eukaryota</taxon>
        <taxon>Metazoa</taxon>
        <taxon>Ecdysozoa</taxon>
        <taxon>Nematoda</taxon>
        <taxon>Chromadorea</taxon>
        <taxon>Rhabditida</taxon>
        <taxon>Rhabditina</taxon>
        <taxon>Rhabditomorpha</taxon>
        <taxon>Strongyloidea</taxon>
        <taxon>Strongylidae</taxon>
        <taxon>Strongylus</taxon>
    </lineage>
</organism>
<evidence type="ECO:0000313" key="1">
    <source>
        <dbReference type="EMBL" id="VDM70548.1"/>
    </source>
</evidence>
<accession>A0A3P7KSK6</accession>